<dbReference type="PANTHER" id="PTHR11941">
    <property type="entry name" value="ENOYL-COA HYDRATASE-RELATED"/>
    <property type="match status" value="1"/>
</dbReference>
<dbReference type="AlphaFoldDB" id="L0JV06"/>
<dbReference type="Pfam" id="PF00378">
    <property type="entry name" value="ECH_1"/>
    <property type="match status" value="1"/>
</dbReference>
<proteinExistence type="predicted"/>
<gene>
    <name evidence="2" type="ORF">Natoc_0749</name>
</gene>
<dbReference type="InterPro" id="IPR029045">
    <property type="entry name" value="ClpP/crotonase-like_dom_sf"/>
</dbReference>
<dbReference type="Proteomes" id="UP000010878">
    <property type="component" value="Chromosome"/>
</dbReference>
<dbReference type="InterPro" id="IPR001753">
    <property type="entry name" value="Enoyl-CoA_hydra/iso"/>
</dbReference>
<name>L0JV06_9EURY</name>
<dbReference type="InterPro" id="IPR014748">
    <property type="entry name" value="Enoyl-CoA_hydra_C"/>
</dbReference>
<protein>
    <submittedName>
        <fullName evidence="2">Enoyl-CoA hydratase/carnithine racemase</fullName>
    </submittedName>
</protein>
<organism evidence="2 3">
    <name type="scientific">Natronococcus occultus SP4</name>
    <dbReference type="NCBI Taxonomy" id="694430"/>
    <lineage>
        <taxon>Archaea</taxon>
        <taxon>Methanobacteriati</taxon>
        <taxon>Methanobacteriota</taxon>
        <taxon>Stenosarchaea group</taxon>
        <taxon>Halobacteria</taxon>
        <taxon>Halobacteriales</taxon>
        <taxon>Natrialbaceae</taxon>
        <taxon>Natronococcus</taxon>
    </lineage>
</organism>
<keyword evidence="1" id="KW-0456">Lyase</keyword>
<dbReference type="PANTHER" id="PTHR11941:SF133">
    <property type="entry name" value="1,2-EPOXYPHENYLACETYL-COA ISOMERASE"/>
    <property type="match status" value="1"/>
</dbReference>
<evidence type="ECO:0000256" key="1">
    <source>
        <dbReference type="ARBA" id="ARBA00023239"/>
    </source>
</evidence>
<dbReference type="GO" id="GO:0016829">
    <property type="term" value="F:lyase activity"/>
    <property type="evidence" value="ECO:0007669"/>
    <property type="project" value="UniProtKB-KW"/>
</dbReference>
<accession>L0JV06</accession>
<dbReference type="Gene3D" id="1.10.12.10">
    <property type="entry name" value="Lyase 2-enoyl-coa Hydratase, Chain A, domain 2"/>
    <property type="match status" value="1"/>
</dbReference>
<evidence type="ECO:0000313" key="2">
    <source>
        <dbReference type="EMBL" id="AGB36606.1"/>
    </source>
</evidence>
<dbReference type="EMBL" id="CP003929">
    <property type="protein sequence ID" value="AGB36606.1"/>
    <property type="molecule type" value="Genomic_DNA"/>
</dbReference>
<dbReference type="SUPFAM" id="SSF52096">
    <property type="entry name" value="ClpP/crotonase"/>
    <property type="match status" value="1"/>
</dbReference>
<evidence type="ECO:0000313" key="3">
    <source>
        <dbReference type="Proteomes" id="UP000010878"/>
    </source>
</evidence>
<dbReference type="STRING" id="694430.Natoc_0749"/>
<dbReference type="eggNOG" id="arCOG00241">
    <property type="taxonomic scope" value="Archaea"/>
</dbReference>
<dbReference type="RefSeq" id="WP_015320060.1">
    <property type="nucleotide sequence ID" value="NC_019974.1"/>
</dbReference>
<dbReference type="Gene3D" id="3.90.226.10">
    <property type="entry name" value="2-enoyl-CoA Hydratase, Chain A, domain 1"/>
    <property type="match status" value="1"/>
</dbReference>
<keyword evidence="3" id="KW-1185">Reference proteome</keyword>
<dbReference type="GO" id="GO:0006635">
    <property type="term" value="P:fatty acid beta-oxidation"/>
    <property type="evidence" value="ECO:0007669"/>
    <property type="project" value="TreeGrafter"/>
</dbReference>
<dbReference type="KEGG" id="nou:Natoc_0749"/>
<dbReference type="HOGENOM" id="CLU_009834_7_2_2"/>
<dbReference type="GeneID" id="14405777"/>
<dbReference type="CDD" id="cd06558">
    <property type="entry name" value="crotonase-like"/>
    <property type="match status" value="1"/>
</dbReference>
<reference evidence="2 3" key="1">
    <citation type="submission" date="2012-11" db="EMBL/GenBank/DDBJ databases">
        <title>FINISHED of Natronococcus occultus SP4, DSM 3396.</title>
        <authorList>
            <consortium name="DOE Joint Genome Institute"/>
            <person name="Eisen J."/>
            <person name="Huntemann M."/>
            <person name="Wei C.-L."/>
            <person name="Han J."/>
            <person name="Detter J.C."/>
            <person name="Han C."/>
            <person name="Tapia R."/>
            <person name="Chen A."/>
            <person name="Kyrpides N."/>
            <person name="Mavromatis K."/>
            <person name="Markowitz V."/>
            <person name="Szeto E."/>
            <person name="Ivanova N."/>
            <person name="Mikhailova N."/>
            <person name="Ovchinnikova G."/>
            <person name="Pagani I."/>
            <person name="Pati A."/>
            <person name="Goodwin L."/>
            <person name="Nordberg H.P."/>
            <person name="Cantor M.N."/>
            <person name="Hua S.X."/>
            <person name="Woyke T."/>
            <person name="Eisen J."/>
            <person name="Klenk H.-P."/>
            <person name="Klenk H.-P."/>
        </authorList>
    </citation>
    <scope>NUCLEOTIDE SEQUENCE [LARGE SCALE GENOMIC DNA]</scope>
    <source>
        <strain evidence="2 3">SP4</strain>
    </source>
</reference>
<sequence>MIADTERVHEEVRIEHLEESGIARLVMEEGDSSLNTFRPSKVEAMATAVEALAGEVDCLIVYGEPVFSAGADLRAIEQRPQEMRSAKIDAIAAASNRFIRTVRTFPAPVIAAVTEVAAGGGLGFALASDLIYMHEDAVFDTAYARIGLTPDNATPFFLVKTIGPYKARELLFDPQPITAAEAVELGLANGCYETPSAEFVDEVTRDATKYAEGPTETHARTKELVDTVFAGRLDEHLEHERTAIKQMSDSNLFDEGLAAFFADREPEWASQ</sequence>
<dbReference type="OrthoDB" id="27846at2157"/>